<dbReference type="Proteomes" id="UP000001953">
    <property type="component" value="Chromosome"/>
</dbReference>
<organism evidence="1 2">
    <name type="scientific">Nitrobacter hamburgensis (strain DSM 10229 / NCIMB 13809 / X14)</name>
    <dbReference type="NCBI Taxonomy" id="323097"/>
    <lineage>
        <taxon>Bacteria</taxon>
        <taxon>Pseudomonadati</taxon>
        <taxon>Pseudomonadota</taxon>
        <taxon>Alphaproteobacteria</taxon>
        <taxon>Hyphomicrobiales</taxon>
        <taxon>Nitrobacteraceae</taxon>
        <taxon>Nitrobacter</taxon>
    </lineage>
</organism>
<proteinExistence type="predicted"/>
<evidence type="ECO:0000313" key="2">
    <source>
        <dbReference type="Proteomes" id="UP000001953"/>
    </source>
</evidence>
<sequence>MRLVHPVASAFTRLAIKPAANNGRKLMNRLLTAFELQRRTQTELHVLFRQESQALARSRTGSPERRLALASLENISQALALSLAAGPGF</sequence>
<protein>
    <submittedName>
        <fullName evidence="1">Uncharacterized protein</fullName>
    </submittedName>
</protein>
<keyword evidence="2" id="KW-1185">Reference proteome</keyword>
<evidence type="ECO:0000313" key="1">
    <source>
        <dbReference type="EMBL" id="ABE64698.1"/>
    </source>
</evidence>
<dbReference type="EMBL" id="CP000319">
    <property type="protein sequence ID" value="ABE64698.1"/>
    <property type="molecule type" value="Genomic_DNA"/>
</dbReference>
<dbReference type="KEGG" id="nha:Nham_4030"/>
<dbReference type="AlphaFoldDB" id="Q1QGE9"/>
<reference evidence="1 2" key="1">
    <citation type="submission" date="2006-03" db="EMBL/GenBank/DDBJ databases">
        <title>Complete sequence of chromosome of Nitrobacter hamburgensis X14.</title>
        <authorList>
            <consortium name="US DOE Joint Genome Institute"/>
            <person name="Copeland A."/>
            <person name="Lucas S."/>
            <person name="Lapidus A."/>
            <person name="Barry K."/>
            <person name="Detter J.C."/>
            <person name="Glavina del Rio T."/>
            <person name="Hammon N."/>
            <person name="Israni S."/>
            <person name="Dalin E."/>
            <person name="Tice H."/>
            <person name="Pitluck S."/>
            <person name="Chain P."/>
            <person name="Malfatti S."/>
            <person name="Shin M."/>
            <person name="Vergez L."/>
            <person name="Schmutz J."/>
            <person name="Larimer F."/>
            <person name="Land M."/>
            <person name="Hauser L."/>
            <person name="Kyrpides N."/>
            <person name="Ivanova N."/>
            <person name="Ward B."/>
            <person name="Arp D."/>
            <person name="Klotz M."/>
            <person name="Stein L."/>
            <person name="O'Mullan G."/>
            <person name="Starkenburg S."/>
            <person name="Sayavedra L."/>
            <person name="Poret-Peterson A.T."/>
            <person name="Gentry M.E."/>
            <person name="Bruce D."/>
            <person name="Richardson P."/>
        </authorList>
    </citation>
    <scope>NUCLEOTIDE SEQUENCE [LARGE SCALE GENOMIC DNA]</scope>
    <source>
        <strain evidence="2">DSM 10229 / NCIMB 13809 / X14</strain>
    </source>
</reference>
<accession>Q1QGE9</accession>
<dbReference type="eggNOG" id="ENOG502ZK19">
    <property type="taxonomic scope" value="Bacteria"/>
</dbReference>
<name>Q1QGE9_NITHX</name>
<gene>
    <name evidence="1" type="ordered locus">Nham_4030</name>
</gene>
<dbReference type="HOGENOM" id="CLU_2451613_0_0_5"/>